<name>A0A3R7KYC0_9TRYP</name>
<reference evidence="2 3" key="1">
    <citation type="journal article" date="2018" name="BMC Genomics">
        <title>Genomic comparison of Trypanosoma conorhini and Trypanosoma rangeli to Trypanosoma cruzi strains of high and low virulence.</title>
        <authorList>
            <person name="Bradwell K.R."/>
            <person name="Koparde V.N."/>
            <person name="Matveyev A.V."/>
            <person name="Serrano M.G."/>
            <person name="Alves J.M."/>
            <person name="Parikh H."/>
            <person name="Huang B."/>
            <person name="Lee V."/>
            <person name="Espinosa-Alvarez O."/>
            <person name="Ortiz P.A."/>
            <person name="Costa-Martins A.G."/>
            <person name="Teixeira M.M."/>
            <person name="Buck G.A."/>
        </authorList>
    </citation>
    <scope>NUCLEOTIDE SEQUENCE [LARGE SCALE GENOMIC DNA]</scope>
    <source>
        <strain evidence="2 3">025E</strain>
    </source>
</reference>
<feature type="region of interest" description="Disordered" evidence="1">
    <location>
        <begin position="114"/>
        <end position="169"/>
    </location>
</feature>
<dbReference type="AlphaFoldDB" id="A0A3R7KYC0"/>
<proteinExistence type="predicted"/>
<dbReference type="Proteomes" id="UP000284403">
    <property type="component" value="Unassembled WGS sequence"/>
</dbReference>
<evidence type="ECO:0000256" key="1">
    <source>
        <dbReference type="SAM" id="MobiDB-lite"/>
    </source>
</evidence>
<comment type="caution">
    <text evidence="2">The sequence shown here is derived from an EMBL/GenBank/DDBJ whole genome shotgun (WGS) entry which is preliminary data.</text>
</comment>
<accession>A0A3R7KYC0</accession>
<dbReference type="RefSeq" id="XP_029224910.1">
    <property type="nucleotide sequence ID" value="XM_029374969.1"/>
</dbReference>
<dbReference type="EMBL" id="MKKU01000707">
    <property type="protein sequence ID" value="RNF03770.1"/>
    <property type="molecule type" value="Genomic_DNA"/>
</dbReference>
<protein>
    <submittedName>
        <fullName evidence="2">Uncharacterized protein</fullName>
    </submittedName>
</protein>
<sequence>MCFSVSLCVCEARHARRADTAPLVSTQRRAIKRVYVICRPSLLGIAVRRVLPVGERPQAGWLSRAASVAMPIKKKEEVCGKPTQYNLQTCEYDWKYLPDTHFVIKQGVRRRERPSLWPSAPASVARSTPRAPSPQESPPRERPLAAATPPSPAPPLVASPAAATQGPQFPLVPWSHEELRQMVYANQSEAQRSYLRSGA</sequence>
<organism evidence="2 3">
    <name type="scientific">Trypanosoma conorhini</name>
    <dbReference type="NCBI Taxonomy" id="83891"/>
    <lineage>
        <taxon>Eukaryota</taxon>
        <taxon>Discoba</taxon>
        <taxon>Euglenozoa</taxon>
        <taxon>Kinetoplastea</taxon>
        <taxon>Metakinetoplastina</taxon>
        <taxon>Trypanosomatida</taxon>
        <taxon>Trypanosomatidae</taxon>
        <taxon>Trypanosoma</taxon>
    </lineage>
</organism>
<dbReference type="OrthoDB" id="272612at2759"/>
<evidence type="ECO:0000313" key="3">
    <source>
        <dbReference type="Proteomes" id="UP000284403"/>
    </source>
</evidence>
<evidence type="ECO:0000313" key="2">
    <source>
        <dbReference type="EMBL" id="RNF03770.1"/>
    </source>
</evidence>
<keyword evidence="3" id="KW-1185">Reference proteome</keyword>
<dbReference type="GeneID" id="40321724"/>
<gene>
    <name evidence="2" type="ORF">Tco025E_08113</name>
</gene>